<dbReference type="InterPro" id="IPR001584">
    <property type="entry name" value="Integrase_cat-core"/>
</dbReference>
<feature type="domain" description="Integrase catalytic" evidence="2">
    <location>
        <begin position="542"/>
        <end position="730"/>
    </location>
</feature>
<organism evidence="3 4">
    <name type="scientific">Ancylostoma duodenale</name>
    <dbReference type="NCBI Taxonomy" id="51022"/>
    <lineage>
        <taxon>Eukaryota</taxon>
        <taxon>Metazoa</taxon>
        <taxon>Ecdysozoa</taxon>
        <taxon>Nematoda</taxon>
        <taxon>Chromadorea</taxon>
        <taxon>Rhabditida</taxon>
        <taxon>Rhabditina</taxon>
        <taxon>Rhabditomorpha</taxon>
        <taxon>Strongyloidea</taxon>
        <taxon>Ancylostomatidae</taxon>
        <taxon>Ancylostomatinae</taxon>
        <taxon>Ancylostoma</taxon>
    </lineage>
</organism>
<keyword evidence="4" id="KW-1185">Reference proteome</keyword>
<dbReference type="InterPro" id="IPR008042">
    <property type="entry name" value="Retrotrans_Pao"/>
</dbReference>
<dbReference type="EMBL" id="KN727478">
    <property type="protein sequence ID" value="KIH65590.1"/>
    <property type="molecule type" value="Genomic_DNA"/>
</dbReference>
<dbReference type="Proteomes" id="UP000054047">
    <property type="component" value="Unassembled WGS sequence"/>
</dbReference>
<dbReference type="PANTHER" id="PTHR47331:SF1">
    <property type="entry name" value="GAG-LIKE PROTEIN"/>
    <property type="match status" value="1"/>
</dbReference>
<dbReference type="SUPFAM" id="SSF53098">
    <property type="entry name" value="Ribonuclease H-like"/>
    <property type="match status" value="1"/>
</dbReference>
<gene>
    <name evidence="3" type="ORF">ANCDUO_04084</name>
</gene>
<dbReference type="GO" id="GO:0003676">
    <property type="term" value="F:nucleic acid binding"/>
    <property type="evidence" value="ECO:0007669"/>
    <property type="project" value="InterPro"/>
</dbReference>
<dbReference type="Gene3D" id="3.30.420.10">
    <property type="entry name" value="Ribonuclease H-like superfamily/Ribonuclease H"/>
    <property type="match status" value="2"/>
</dbReference>
<evidence type="ECO:0000259" key="2">
    <source>
        <dbReference type="PROSITE" id="PS50994"/>
    </source>
</evidence>
<name>A0A0C2GVU1_9BILA</name>
<evidence type="ECO:0000313" key="4">
    <source>
        <dbReference type="Proteomes" id="UP000054047"/>
    </source>
</evidence>
<dbReference type="InterPro" id="IPR036397">
    <property type="entry name" value="RNaseH_sf"/>
</dbReference>
<proteinExistence type="predicted"/>
<dbReference type="GO" id="GO:0042575">
    <property type="term" value="C:DNA polymerase complex"/>
    <property type="evidence" value="ECO:0007669"/>
    <property type="project" value="UniProtKB-ARBA"/>
</dbReference>
<sequence length="736" mass="84594">MRQEYTGTLKDEKELTDKAVLKKFNETVVKQRDGYYVRLPWKGDHVKLPDNWSIALRRLKATSQVYKSNQTFLQQYDEIFQEQIKKGVLEEVSQPQKSSNVTHYLPHHAVLTPKKTTPKMRVVLDASAHYRDKPSLNDVLHQGSLILLKIVGMIMRFHMGKIALTSVRLHEKDRDATRCLWVRDIKRPPEENNIVVYRFTRAKRFFQGLWKKYYKWDQRLGEEDAVKWQHICEESEGFTKEIPRRIADRDATYKLVMFTDASTQVMCAAAYLSNENNQNLLIAKSRLPSIQCHHTIPKLEMTAITMGTRLALNTTSDVFILSDSEIALNWLKVPPKAKGTGVLVANRVKEIIKIVRRLEEEGAKVRFGYIHTRDNPADEGTSGSSAKEFANSLWWTGPPSTKQDSNTWPEESRNLTERLGEPTKARIRKAIPDLGGEEVKGPIIGLGMRDAMNVLLRMHQTQHSAVIEHISNAKLNLRHDSHGITRCYGRLENSTLGEDAKNPAFVAPNTVLARLIIQEAHRFNNLPFRYPDMMDLPERRVVHGRPFLHVRLDYFGPWKLREDQGETSKAYRCIFTCTTARLVQLELVRNNGTTAFLNAVRRFIARRGVPYSITCDNATTFPLGEEILKETAVAFEGDEETKKFVADQEIEWRNITPYAPWQGGFYERLIQSVKRSLQKPIGHRTLDAETLATLLTEVEASLNSRPLTYQEVEYEENPGISPIDFIQKEIRITYPL</sequence>
<dbReference type="OrthoDB" id="5875526at2759"/>
<evidence type="ECO:0000313" key="3">
    <source>
        <dbReference type="EMBL" id="KIH65590.1"/>
    </source>
</evidence>
<feature type="region of interest" description="Disordered" evidence="1">
    <location>
        <begin position="392"/>
        <end position="417"/>
    </location>
</feature>
<accession>A0A0C2GVU1</accession>
<dbReference type="GO" id="GO:0015074">
    <property type="term" value="P:DNA integration"/>
    <property type="evidence" value="ECO:0007669"/>
    <property type="project" value="InterPro"/>
</dbReference>
<dbReference type="Pfam" id="PF05380">
    <property type="entry name" value="Peptidase_A17"/>
    <property type="match status" value="1"/>
</dbReference>
<dbReference type="InterPro" id="IPR043502">
    <property type="entry name" value="DNA/RNA_pol_sf"/>
</dbReference>
<dbReference type="PANTHER" id="PTHR47331">
    <property type="entry name" value="PHD-TYPE DOMAIN-CONTAINING PROTEIN"/>
    <property type="match status" value="1"/>
</dbReference>
<feature type="compositionally biased region" description="Polar residues" evidence="1">
    <location>
        <begin position="398"/>
        <end position="409"/>
    </location>
</feature>
<dbReference type="AlphaFoldDB" id="A0A0C2GVU1"/>
<evidence type="ECO:0000256" key="1">
    <source>
        <dbReference type="SAM" id="MobiDB-lite"/>
    </source>
</evidence>
<dbReference type="PROSITE" id="PS50994">
    <property type="entry name" value="INTEGRASE"/>
    <property type="match status" value="1"/>
</dbReference>
<reference evidence="3 4" key="1">
    <citation type="submission" date="2013-12" db="EMBL/GenBank/DDBJ databases">
        <title>Draft genome of the parsitic nematode Ancylostoma duodenale.</title>
        <authorList>
            <person name="Mitreva M."/>
        </authorList>
    </citation>
    <scope>NUCLEOTIDE SEQUENCE [LARGE SCALE GENOMIC DNA]</scope>
    <source>
        <strain evidence="3 4">Zhejiang</strain>
    </source>
</reference>
<dbReference type="InterPro" id="IPR012337">
    <property type="entry name" value="RNaseH-like_sf"/>
</dbReference>
<protein>
    <submittedName>
        <fullName evidence="3">Integrase core domain protein</fullName>
    </submittedName>
</protein>
<dbReference type="SUPFAM" id="SSF56672">
    <property type="entry name" value="DNA/RNA polymerases"/>
    <property type="match status" value="1"/>
</dbReference>